<dbReference type="KEGG" id="tet:TTHERM_00388480"/>
<name>Q23RE1_TETTS</name>
<evidence type="ECO:0000313" key="2">
    <source>
        <dbReference type="EMBL" id="EAR99107.2"/>
    </source>
</evidence>
<dbReference type="RefSeq" id="XP_001019352.2">
    <property type="nucleotide sequence ID" value="XM_001019352.2"/>
</dbReference>
<protein>
    <submittedName>
        <fullName evidence="2">Uncharacterized protein</fullName>
    </submittedName>
</protein>
<evidence type="ECO:0000313" key="3">
    <source>
        <dbReference type="Proteomes" id="UP000009168"/>
    </source>
</evidence>
<reference evidence="3" key="1">
    <citation type="journal article" date="2006" name="PLoS Biol.">
        <title>Macronuclear genome sequence of the ciliate Tetrahymena thermophila, a model eukaryote.</title>
        <authorList>
            <person name="Eisen J.A."/>
            <person name="Coyne R.S."/>
            <person name="Wu M."/>
            <person name="Wu D."/>
            <person name="Thiagarajan M."/>
            <person name="Wortman J.R."/>
            <person name="Badger J.H."/>
            <person name="Ren Q."/>
            <person name="Amedeo P."/>
            <person name="Jones K.M."/>
            <person name="Tallon L.J."/>
            <person name="Delcher A.L."/>
            <person name="Salzberg S.L."/>
            <person name="Silva J.C."/>
            <person name="Haas B.J."/>
            <person name="Majoros W.H."/>
            <person name="Farzad M."/>
            <person name="Carlton J.M."/>
            <person name="Smith R.K. Jr."/>
            <person name="Garg J."/>
            <person name="Pearlman R.E."/>
            <person name="Karrer K.M."/>
            <person name="Sun L."/>
            <person name="Manning G."/>
            <person name="Elde N.C."/>
            <person name="Turkewitz A.P."/>
            <person name="Asai D.J."/>
            <person name="Wilkes D.E."/>
            <person name="Wang Y."/>
            <person name="Cai H."/>
            <person name="Collins K."/>
            <person name="Stewart B.A."/>
            <person name="Lee S.R."/>
            <person name="Wilamowska K."/>
            <person name="Weinberg Z."/>
            <person name="Ruzzo W.L."/>
            <person name="Wloga D."/>
            <person name="Gaertig J."/>
            <person name="Frankel J."/>
            <person name="Tsao C.-C."/>
            <person name="Gorovsky M.A."/>
            <person name="Keeling P.J."/>
            <person name="Waller R.F."/>
            <person name="Patron N.J."/>
            <person name="Cherry J.M."/>
            <person name="Stover N.A."/>
            <person name="Krieger C.J."/>
            <person name="del Toro C."/>
            <person name="Ryder H.F."/>
            <person name="Williamson S.C."/>
            <person name="Barbeau R.A."/>
            <person name="Hamilton E.P."/>
            <person name="Orias E."/>
        </authorList>
    </citation>
    <scope>NUCLEOTIDE SEQUENCE [LARGE SCALE GENOMIC DNA]</scope>
    <source>
        <strain evidence="3">SB210</strain>
    </source>
</reference>
<dbReference type="eggNOG" id="ENOG502SU45">
    <property type="taxonomic scope" value="Eukaryota"/>
</dbReference>
<dbReference type="InParanoid" id="Q23RE1"/>
<organism evidence="2 3">
    <name type="scientific">Tetrahymena thermophila (strain SB210)</name>
    <dbReference type="NCBI Taxonomy" id="312017"/>
    <lineage>
        <taxon>Eukaryota</taxon>
        <taxon>Sar</taxon>
        <taxon>Alveolata</taxon>
        <taxon>Ciliophora</taxon>
        <taxon>Intramacronucleata</taxon>
        <taxon>Oligohymenophorea</taxon>
        <taxon>Hymenostomatida</taxon>
        <taxon>Tetrahymenina</taxon>
        <taxon>Tetrahymenidae</taxon>
        <taxon>Tetrahymena</taxon>
    </lineage>
</organism>
<dbReference type="HOGENOM" id="CLU_603420_0_0_1"/>
<proteinExistence type="predicted"/>
<evidence type="ECO:0000256" key="1">
    <source>
        <dbReference type="SAM" id="Coils"/>
    </source>
</evidence>
<dbReference type="AlphaFoldDB" id="Q23RE1"/>
<dbReference type="GeneID" id="7838833"/>
<sequence length="460" mass="54376">MSYIGLNTQYVQHLGGQAGCQQHKNNHCCHHVPPTLEVQDVNYEVIREREELRIKIAQLEQNHLQELEILKNNIIAQCESTLEKELREQELSYENQISILNQKIDSLSKKCAQQDQVIQTMKKENADLEESSKQANIKVAKLKRNVTELEQKHEKDIKDLNESLNAKLKRELEEQENILNNAFERERIRQNSQIEEHKLKINEFQSRMKQVASELEKIRSELHAKKLIADEWRLKYESLQRSTELEIYQLRREVDVYKLTPPQKNLEYEIKELTEKLQRKKLKIQKVREEVRVKTETIVVEKPVEVEKIVEVVKYIPVEKIVKEIQPPKQPIIIQECGVADKSDTLIKDYQRELEDRDRTIERLKIENEDLIVQLRELQLQFDQLQADYLLLQHDRENLIAQISSFNSYLQQLEQAYGQKNQELMNKVQQLYSQITNQPKNVGKILVRIGKDGKPVVETK</sequence>
<gene>
    <name evidence="2" type="ORF">TTHERM_00388480</name>
</gene>
<feature type="coiled-coil region" evidence="1">
    <location>
        <begin position="42"/>
        <end position="221"/>
    </location>
</feature>
<keyword evidence="3" id="KW-1185">Reference proteome</keyword>
<feature type="coiled-coil region" evidence="1">
    <location>
        <begin position="263"/>
        <end position="290"/>
    </location>
</feature>
<keyword evidence="1" id="KW-0175">Coiled coil</keyword>
<dbReference type="EMBL" id="GG662644">
    <property type="protein sequence ID" value="EAR99107.2"/>
    <property type="molecule type" value="Genomic_DNA"/>
</dbReference>
<feature type="coiled-coil region" evidence="1">
    <location>
        <begin position="347"/>
        <end position="430"/>
    </location>
</feature>
<dbReference type="OrthoDB" id="10671255at2759"/>
<accession>Q23RE1</accession>
<dbReference type="Proteomes" id="UP000009168">
    <property type="component" value="Unassembled WGS sequence"/>
</dbReference>